<proteinExistence type="predicted"/>
<dbReference type="EMBL" id="CM043018">
    <property type="protein sequence ID" value="KAI4463380.1"/>
    <property type="molecule type" value="Genomic_DNA"/>
</dbReference>
<accession>A0ACB9T985</accession>
<keyword evidence="2" id="KW-1185">Reference proteome</keyword>
<evidence type="ECO:0000313" key="1">
    <source>
        <dbReference type="EMBL" id="KAI4463380.1"/>
    </source>
</evidence>
<name>A0ACB9T985_HOLOL</name>
<reference evidence="1" key="1">
    <citation type="submission" date="2022-04" db="EMBL/GenBank/DDBJ databases">
        <title>Chromosome-scale genome assembly of Holotrichia oblita Faldermann.</title>
        <authorList>
            <person name="Rongchong L."/>
        </authorList>
    </citation>
    <scope>NUCLEOTIDE SEQUENCE</scope>
    <source>
        <strain evidence="1">81SQS9</strain>
    </source>
</reference>
<evidence type="ECO:0000313" key="2">
    <source>
        <dbReference type="Proteomes" id="UP001056778"/>
    </source>
</evidence>
<protein>
    <submittedName>
        <fullName evidence="1">Uncharacterized protein</fullName>
    </submittedName>
</protein>
<organism evidence="1 2">
    <name type="scientific">Holotrichia oblita</name>
    <name type="common">Chafer beetle</name>
    <dbReference type="NCBI Taxonomy" id="644536"/>
    <lineage>
        <taxon>Eukaryota</taxon>
        <taxon>Metazoa</taxon>
        <taxon>Ecdysozoa</taxon>
        <taxon>Arthropoda</taxon>
        <taxon>Hexapoda</taxon>
        <taxon>Insecta</taxon>
        <taxon>Pterygota</taxon>
        <taxon>Neoptera</taxon>
        <taxon>Endopterygota</taxon>
        <taxon>Coleoptera</taxon>
        <taxon>Polyphaga</taxon>
        <taxon>Scarabaeiformia</taxon>
        <taxon>Scarabaeidae</taxon>
        <taxon>Melolonthinae</taxon>
        <taxon>Holotrichia</taxon>
    </lineage>
</organism>
<comment type="caution">
    <text evidence="1">The sequence shown here is derived from an EMBL/GenBank/DDBJ whole genome shotgun (WGS) entry which is preliminary data.</text>
</comment>
<dbReference type="Proteomes" id="UP001056778">
    <property type="component" value="Chromosome 4"/>
</dbReference>
<gene>
    <name evidence="1" type="ORF">MML48_4g00013345</name>
</gene>
<sequence length="400" mass="46572">MEELLYVNLINEVEDAELDEMELDPRHANDIRDPFVELTDRSFQTIFRLSKELCLFVITLLEPLMRPRMKPTDLDIRVRVLIAIRFFASGSYQMDVGSNIFLNVSQSSVSRCIKEVVNGLNHPNIFNEFVKFPGNLRDLDTLRRMFYEQYNFPGIIGCIDCTHIAIFPPRVEDPEYPEHLYLNRKGYHSINVQLVCDSNMKIININARYPGSTNDAFIWNNSNLQRSLRNLHAAGNSDYYLLGDSGYPLRSWLMTPIEEEPAPHSPEFRYNASHKMIRSIIERCNGVLKMRWRCLLKHRVLHYAPDHACKIINACAVLHNLCIDHHLEEPLLQDEDFNYGNIYIEDLGFNWLCKIGYILENLDNFNQEDGPIVAGAQRINPELAEGRRVRTRLIRNVFNQ</sequence>